<dbReference type="RefSeq" id="WP_380906007.1">
    <property type="nucleotide sequence ID" value="NZ_JBHUEG010000019.1"/>
</dbReference>
<reference evidence="2" key="1">
    <citation type="journal article" date="2019" name="Int. J. Syst. Evol. Microbiol.">
        <title>The Global Catalogue of Microorganisms (GCM) 10K type strain sequencing project: providing services to taxonomists for standard genome sequencing and annotation.</title>
        <authorList>
            <consortium name="The Broad Institute Genomics Platform"/>
            <consortium name="The Broad Institute Genome Sequencing Center for Infectious Disease"/>
            <person name="Wu L."/>
            <person name="Ma J."/>
        </authorList>
    </citation>
    <scope>NUCLEOTIDE SEQUENCE [LARGE SCALE GENOMIC DNA]</scope>
    <source>
        <strain evidence="2">KCTC 42662</strain>
    </source>
</reference>
<keyword evidence="2" id="KW-1185">Reference proteome</keyword>
<sequence length="168" mass="20208">MKWDYKLNLYRNYFESTYGLVNLQFSENIDKLLVRNESLRAGRRELYLSFLRDHYPQDIGLEIAQYDRIVSSLFLVDRHRAQQIFDRLQIRLLQSDIWIEDEDTIFRALKMDERDVLHQLDRTLTEWVTVNVLPQETLGYPYIWLDLSQFSEELIASDVYYSILQSAS</sequence>
<protein>
    <recommendedName>
        <fullName evidence="3">DUF2004 domain-containing protein</fullName>
    </recommendedName>
</protein>
<proteinExistence type="predicted"/>
<comment type="caution">
    <text evidence="1">The sequence shown here is derived from an EMBL/GenBank/DDBJ whole genome shotgun (WGS) entry which is preliminary data.</text>
</comment>
<name>A0ABW5KQ08_9SPHI</name>
<evidence type="ECO:0000313" key="1">
    <source>
        <dbReference type="EMBL" id="MFD2549687.1"/>
    </source>
</evidence>
<evidence type="ECO:0008006" key="3">
    <source>
        <dbReference type="Google" id="ProtNLM"/>
    </source>
</evidence>
<accession>A0ABW5KQ08</accession>
<organism evidence="1 2">
    <name type="scientific">Sphingobacterium suaedae</name>
    <dbReference type="NCBI Taxonomy" id="1686402"/>
    <lineage>
        <taxon>Bacteria</taxon>
        <taxon>Pseudomonadati</taxon>
        <taxon>Bacteroidota</taxon>
        <taxon>Sphingobacteriia</taxon>
        <taxon>Sphingobacteriales</taxon>
        <taxon>Sphingobacteriaceae</taxon>
        <taxon>Sphingobacterium</taxon>
    </lineage>
</organism>
<dbReference type="EMBL" id="JBHULR010000020">
    <property type="protein sequence ID" value="MFD2549687.1"/>
    <property type="molecule type" value="Genomic_DNA"/>
</dbReference>
<gene>
    <name evidence="1" type="ORF">ACFSR5_18730</name>
</gene>
<evidence type="ECO:0000313" key="2">
    <source>
        <dbReference type="Proteomes" id="UP001597545"/>
    </source>
</evidence>
<dbReference type="Proteomes" id="UP001597545">
    <property type="component" value="Unassembled WGS sequence"/>
</dbReference>